<evidence type="ECO:0000313" key="4">
    <source>
        <dbReference type="Proteomes" id="UP001329430"/>
    </source>
</evidence>
<feature type="chain" id="PRO_5042861631" description="Ig-like domain-containing protein" evidence="1">
    <location>
        <begin position="20"/>
        <end position="228"/>
    </location>
</feature>
<dbReference type="EMBL" id="JAVRBK010000008">
    <property type="protein sequence ID" value="KAK5639884.1"/>
    <property type="molecule type" value="Genomic_DNA"/>
</dbReference>
<accession>A0AAN7V9S1</accession>
<organism evidence="3 4">
    <name type="scientific">Pyrocoelia pectoralis</name>
    <dbReference type="NCBI Taxonomy" id="417401"/>
    <lineage>
        <taxon>Eukaryota</taxon>
        <taxon>Metazoa</taxon>
        <taxon>Ecdysozoa</taxon>
        <taxon>Arthropoda</taxon>
        <taxon>Hexapoda</taxon>
        <taxon>Insecta</taxon>
        <taxon>Pterygota</taxon>
        <taxon>Neoptera</taxon>
        <taxon>Endopterygota</taxon>
        <taxon>Coleoptera</taxon>
        <taxon>Polyphaga</taxon>
        <taxon>Elateriformia</taxon>
        <taxon>Elateroidea</taxon>
        <taxon>Lampyridae</taxon>
        <taxon>Lampyrinae</taxon>
        <taxon>Pyrocoelia</taxon>
    </lineage>
</organism>
<name>A0AAN7V9S1_9COLE</name>
<gene>
    <name evidence="3" type="ORF">RI129_010695</name>
</gene>
<feature type="signal peptide" evidence="1">
    <location>
        <begin position="1"/>
        <end position="19"/>
    </location>
</feature>
<proteinExistence type="predicted"/>
<evidence type="ECO:0000313" key="3">
    <source>
        <dbReference type="EMBL" id="KAK5639884.1"/>
    </source>
</evidence>
<dbReference type="SUPFAM" id="SSF48726">
    <property type="entry name" value="Immunoglobulin"/>
    <property type="match status" value="1"/>
</dbReference>
<evidence type="ECO:0000256" key="1">
    <source>
        <dbReference type="SAM" id="SignalP"/>
    </source>
</evidence>
<keyword evidence="4" id="KW-1185">Reference proteome</keyword>
<dbReference type="AlphaFoldDB" id="A0AAN7V9S1"/>
<dbReference type="PROSITE" id="PS50835">
    <property type="entry name" value="IG_LIKE"/>
    <property type="match status" value="1"/>
</dbReference>
<feature type="domain" description="Ig-like" evidence="2">
    <location>
        <begin position="19"/>
        <end position="111"/>
    </location>
</feature>
<dbReference type="InterPro" id="IPR036179">
    <property type="entry name" value="Ig-like_dom_sf"/>
</dbReference>
<comment type="caution">
    <text evidence="3">The sequence shown here is derived from an EMBL/GenBank/DDBJ whole genome shotgun (WGS) entry which is preliminary data.</text>
</comment>
<dbReference type="Gene3D" id="2.60.40.10">
    <property type="entry name" value="Immunoglobulins"/>
    <property type="match status" value="1"/>
</dbReference>
<keyword evidence="1" id="KW-0732">Signal</keyword>
<dbReference type="InterPro" id="IPR013783">
    <property type="entry name" value="Ig-like_fold"/>
</dbReference>
<dbReference type="Proteomes" id="UP001329430">
    <property type="component" value="Chromosome 8"/>
</dbReference>
<dbReference type="InterPro" id="IPR007110">
    <property type="entry name" value="Ig-like_dom"/>
</dbReference>
<reference evidence="3 4" key="1">
    <citation type="journal article" date="2024" name="Insects">
        <title>An Improved Chromosome-Level Genome Assembly of the Firefly Pyrocoelia pectoralis.</title>
        <authorList>
            <person name="Fu X."/>
            <person name="Meyer-Rochow V.B."/>
            <person name="Ballantyne L."/>
            <person name="Zhu X."/>
        </authorList>
    </citation>
    <scope>NUCLEOTIDE SEQUENCE [LARGE SCALE GENOMIC DNA]</scope>
    <source>
        <strain evidence="3">XCY_ONT2</strain>
    </source>
</reference>
<sequence length="228" mass="26631">MSTVITLLTLSFIFTIGEPSILIYNSINGRNYPIAAVIKIVNGRNVTLKCKDINNANNEVEWSRKSDNLGFQHKYIRNDDFSRINFVPFRSEDADIYVCKSLKYNVSKTVTIILDDSLSSKRRLKRTQYRFEDDSYDLSDNKFFVNISDTLGDLFKNKKKFKHLLPPPIWIDNKYVNIIHDRSEGWPGYERRGSNMFTTNTASKYIPPRLELEYDELLKRNDYNTIGT</sequence>
<protein>
    <recommendedName>
        <fullName evidence="2">Ig-like domain-containing protein</fullName>
    </recommendedName>
</protein>
<evidence type="ECO:0000259" key="2">
    <source>
        <dbReference type="PROSITE" id="PS50835"/>
    </source>
</evidence>